<organism evidence="1 2">
    <name type="scientific">Apostasia shenzhenica</name>
    <dbReference type="NCBI Taxonomy" id="1088818"/>
    <lineage>
        <taxon>Eukaryota</taxon>
        <taxon>Viridiplantae</taxon>
        <taxon>Streptophyta</taxon>
        <taxon>Embryophyta</taxon>
        <taxon>Tracheophyta</taxon>
        <taxon>Spermatophyta</taxon>
        <taxon>Magnoliopsida</taxon>
        <taxon>Liliopsida</taxon>
        <taxon>Asparagales</taxon>
        <taxon>Orchidaceae</taxon>
        <taxon>Apostasioideae</taxon>
        <taxon>Apostasia</taxon>
    </lineage>
</organism>
<sequence>MQKCMLKINNIPNISATAIIAMGAFAASSDNNKIMILNVEGVVLTKLVEYVVSQNSVFCNEPVWDPPPE</sequence>
<keyword evidence="2" id="KW-1185">Reference proteome</keyword>
<reference evidence="1 2" key="1">
    <citation type="journal article" date="2017" name="Nature">
        <title>The Apostasia genome and the evolution of orchids.</title>
        <authorList>
            <person name="Zhang G.Q."/>
            <person name="Liu K.W."/>
            <person name="Li Z."/>
            <person name="Lohaus R."/>
            <person name="Hsiao Y.Y."/>
            <person name="Niu S.C."/>
            <person name="Wang J.Y."/>
            <person name="Lin Y.C."/>
            <person name="Xu Q."/>
            <person name="Chen L.J."/>
            <person name="Yoshida K."/>
            <person name="Fujiwara S."/>
            <person name="Wang Z.W."/>
            <person name="Zhang Y.Q."/>
            <person name="Mitsuda N."/>
            <person name="Wang M."/>
            <person name="Liu G.H."/>
            <person name="Pecoraro L."/>
            <person name="Huang H.X."/>
            <person name="Xiao X.J."/>
            <person name="Lin M."/>
            <person name="Wu X.Y."/>
            <person name="Wu W.L."/>
            <person name="Chen Y.Y."/>
            <person name="Chang S.B."/>
            <person name="Sakamoto S."/>
            <person name="Ohme-Takagi M."/>
            <person name="Yagi M."/>
            <person name="Zeng S.J."/>
            <person name="Shen C.Y."/>
            <person name="Yeh C.M."/>
            <person name="Luo Y.B."/>
            <person name="Tsai W.C."/>
            <person name="Van de Peer Y."/>
            <person name="Liu Z.J."/>
        </authorList>
    </citation>
    <scope>NUCLEOTIDE SEQUENCE [LARGE SCALE GENOMIC DNA]</scope>
    <source>
        <strain evidence="2">cv. Shenzhen</strain>
        <tissue evidence="1">Stem</tissue>
    </source>
</reference>
<name>A0A2I0AVN6_9ASPA</name>
<gene>
    <name evidence="1" type="ORF">AXF42_Ash018081</name>
</gene>
<accession>A0A2I0AVN6</accession>
<dbReference type="Proteomes" id="UP000236161">
    <property type="component" value="Unassembled WGS sequence"/>
</dbReference>
<proteinExistence type="predicted"/>
<dbReference type="AlphaFoldDB" id="A0A2I0AVN6"/>
<evidence type="ECO:0000313" key="2">
    <source>
        <dbReference type="Proteomes" id="UP000236161"/>
    </source>
</evidence>
<evidence type="ECO:0000313" key="1">
    <source>
        <dbReference type="EMBL" id="PKA59614.1"/>
    </source>
</evidence>
<protein>
    <submittedName>
        <fullName evidence="1">Uncharacterized protein</fullName>
    </submittedName>
</protein>
<dbReference type="EMBL" id="KZ451947">
    <property type="protein sequence ID" value="PKA59614.1"/>
    <property type="molecule type" value="Genomic_DNA"/>
</dbReference>